<comment type="caution">
    <text evidence="3">The sequence shown here is derived from an EMBL/GenBank/DDBJ whole genome shotgun (WGS) entry which is preliminary data.</text>
</comment>
<feature type="transmembrane region" description="Helical" evidence="1">
    <location>
        <begin position="478"/>
        <end position="498"/>
    </location>
</feature>
<dbReference type="EMBL" id="VAHF01000003">
    <property type="protein sequence ID" value="TXG67098.1"/>
    <property type="molecule type" value="Genomic_DNA"/>
</dbReference>
<reference evidence="4" key="1">
    <citation type="journal article" date="2019" name="Gigascience">
        <title>De novo genome assembly of the endangered Acer yangbiense, a plant species with extremely small populations endemic to Yunnan Province, China.</title>
        <authorList>
            <person name="Yang J."/>
            <person name="Wariss H.M."/>
            <person name="Tao L."/>
            <person name="Zhang R."/>
            <person name="Yun Q."/>
            <person name="Hollingsworth P."/>
            <person name="Dao Z."/>
            <person name="Luo G."/>
            <person name="Guo H."/>
            <person name="Ma Y."/>
            <person name="Sun W."/>
        </authorList>
    </citation>
    <scope>NUCLEOTIDE SEQUENCE [LARGE SCALE GENOMIC DNA]</scope>
    <source>
        <strain evidence="4">cv. Malutang</strain>
    </source>
</reference>
<dbReference type="InterPro" id="IPR025315">
    <property type="entry name" value="DUF4220"/>
</dbReference>
<feature type="transmembrane region" description="Helical" evidence="1">
    <location>
        <begin position="47"/>
        <end position="69"/>
    </location>
</feature>
<feature type="transmembrane region" description="Helical" evidence="1">
    <location>
        <begin position="16"/>
        <end position="35"/>
    </location>
</feature>
<keyword evidence="1" id="KW-1133">Transmembrane helix</keyword>
<evidence type="ECO:0000259" key="2">
    <source>
        <dbReference type="Pfam" id="PF13968"/>
    </source>
</evidence>
<gene>
    <name evidence="3" type="ORF">EZV62_008373</name>
</gene>
<feature type="transmembrane region" description="Helical" evidence="1">
    <location>
        <begin position="89"/>
        <end position="109"/>
    </location>
</feature>
<sequence length="778" mass="89065">MHNPITGTYKKIWDDWNIRGVMLFSLFLQIFLILFAPLRKGTSNKLIIMLIWSVYLLADWAANFAVGLISNSQGDATTTEESSTYLLSFWPPFLLLHLGGPDTITAFALEDNELWLRHALGLFFQVLAAAYVFLQALPRTKLAIPTLLVFVAGIIKYLERTRALYLASLDKFRDSMLKEPDPGPNYAKLMDDIASKKEANLPTTVIMIEEQSGKKSNTRRSLIGERDGLCLRDLQVVHYAYHFFDIFKGLIVDLIFSFHERNESRDFFINLTPEDALRVIEVELNFIYDALYSKVQVVHSRFGYSTRFISFASVVAALLIFHFKVNKSGFDEFDVGITYALFLGAIALDIVAFLMLCFSDWTFAALSTDSENGLKLKIKSGIAATIGRFLILKRPKWYICRQEKHNCEVLATPFLFRRWSGHISGHNLIRYCLKGSPTNFHQVKNCVYRVITKFIPGIIGGKDIHFIRYLTSCRVSQFLSFIYGKVIHLLGFIIQLVIDYSGLTDFVDEIRYLSHEPLTKPLWEFIFNELREKSNSADEPENAKKISSARGNWILESRDYHDKLLPYVTGVTFDESLLLWHIATELLYQTEEETTHEDGNNNYNNHRQFSKILSDYMLYLLVVQTTMISVEAGIGKIRFRDTCAEAKRLFRSKNLGANEEEEACEQILGVYTYVEPVKVKGDRSKSVLFDASMLAQVLNKMDDLEEGVKEDKWKLLSKIWVELLSYAACNCIPRTHAQEVNKGGELITFVWLLMAHFGLGEQFQINKGQGRTKLIIGK</sequence>
<feature type="transmembrane region" description="Helical" evidence="1">
    <location>
        <begin position="337"/>
        <end position="358"/>
    </location>
</feature>
<feature type="domain" description="DUF4220" evidence="2">
    <location>
        <begin position="52"/>
        <end position="431"/>
    </location>
</feature>
<proteinExistence type="predicted"/>
<protein>
    <recommendedName>
        <fullName evidence="2">DUF4220 domain-containing protein</fullName>
    </recommendedName>
</protein>
<name>A0A5C7IDI8_9ROSI</name>
<keyword evidence="1" id="KW-0812">Transmembrane</keyword>
<keyword evidence="4" id="KW-1185">Reference proteome</keyword>
<feature type="transmembrane region" description="Helical" evidence="1">
    <location>
        <begin position="116"/>
        <end position="136"/>
    </location>
</feature>
<evidence type="ECO:0000313" key="4">
    <source>
        <dbReference type="Proteomes" id="UP000323000"/>
    </source>
</evidence>
<dbReference type="Pfam" id="PF04578">
    <property type="entry name" value="DUF594"/>
    <property type="match status" value="1"/>
</dbReference>
<evidence type="ECO:0000313" key="3">
    <source>
        <dbReference type="EMBL" id="TXG67098.1"/>
    </source>
</evidence>
<dbReference type="PANTHER" id="PTHR31325">
    <property type="entry name" value="OS01G0798800 PROTEIN-RELATED"/>
    <property type="match status" value="1"/>
</dbReference>
<organism evidence="3 4">
    <name type="scientific">Acer yangbiense</name>
    <dbReference type="NCBI Taxonomy" id="1000413"/>
    <lineage>
        <taxon>Eukaryota</taxon>
        <taxon>Viridiplantae</taxon>
        <taxon>Streptophyta</taxon>
        <taxon>Embryophyta</taxon>
        <taxon>Tracheophyta</taxon>
        <taxon>Spermatophyta</taxon>
        <taxon>Magnoliopsida</taxon>
        <taxon>eudicotyledons</taxon>
        <taxon>Gunneridae</taxon>
        <taxon>Pentapetalae</taxon>
        <taxon>rosids</taxon>
        <taxon>malvids</taxon>
        <taxon>Sapindales</taxon>
        <taxon>Sapindaceae</taxon>
        <taxon>Hippocastanoideae</taxon>
        <taxon>Acereae</taxon>
        <taxon>Acer</taxon>
    </lineage>
</organism>
<dbReference type="Proteomes" id="UP000323000">
    <property type="component" value="Chromosome 3"/>
</dbReference>
<feature type="transmembrane region" description="Helical" evidence="1">
    <location>
        <begin position="308"/>
        <end position="325"/>
    </location>
</feature>
<evidence type="ECO:0000256" key="1">
    <source>
        <dbReference type="SAM" id="Phobius"/>
    </source>
</evidence>
<dbReference type="InterPro" id="IPR007658">
    <property type="entry name" value="DUF594"/>
</dbReference>
<accession>A0A5C7IDI8</accession>
<dbReference type="OrthoDB" id="1689146at2759"/>
<keyword evidence="1" id="KW-0472">Membrane</keyword>
<dbReference type="AlphaFoldDB" id="A0A5C7IDI8"/>
<dbReference type="Pfam" id="PF13968">
    <property type="entry name" value="DUF4220"/>
    <property type="match status" value="1"/>
</dbReference>